<evidence type="ECO:0000313" key="2">
    <source>
        <dbReference type="EMBL" id="SDL48538.1"/>
    </source>
</evidence>
<gene>
    <name evidence="2" type="ORF">SAMN05216186_12235</name>
</gene>
<dbReference type="Proteomes" id="UP000198706">
    <property type="component" value="Unassembled WGS sequence"/>
</dbReference>
<proteinExistence type="predicted"/>
<feature type="region of interest" description="Disordered" evidence="1">
    <location>
        <begin position="43"/>
        <end position="74"/>
    </location>
</feature>
<evidence type="ECO:0000256" key="1">
    <source>
        <dbReference type="SAM" id="MobiDB-lite"/>
    </source>
</evidence>
<dbReference type="RefSeq" id="WP_084339081.1">
    <property type="nucleotide sequence ID" value="NZ_CBKZNZ010000057.1"/>
</dbReference>
<dbReference type="InterPro" id="IPR018691">
    <property type="entry name" value="DUF2188"/>
</dbReference>
<feature type="compositionally biased region" description="Basic and acidic residues" evidence="1">
    <location>
        <begin position="51"/>
        <end position="74"/>
    </location>
</feature>
<organism evidence="2 3">
    <name type="scientific">Pseudomonas indica</name>
    <dbReference type="NCBI Taxonomy" id="137658"/>
    <lineage>
        <taxon>Bacteria</taxon>
        <taxon>Pseudomonadati</taxon>
        <taxon>Pseudomonadota</taxon>
        <taxon>Gammaproteobacteria</taxon>
        <taxon>Pseudomonadales</taxon>
        <taxon>Pseudomonadaceae</taxon>
        <taxon>Pseudomonas</taxon>
    </lineage>
</organism>
<evidence type="ECO:0000313" key="3">
    <source>
        <dbReference type="Proteomes" id="UP000198706"/>
    </source>
</evidence>
<evidence type="ECO:0008006" key="4">
    <source>
        <dbReference type="Google" id="ProtNLM"/>
    </source>
</evidence>
<dbReference type="OrthoDB" id="7871279at2"/>
<accession>A0A1G9KFF8</accession>
<dbReference type="Pfam" id="PF09954">
    <property type="entry name" value="DUF2188"/>
    <property type="match status" value="1"/>
</dbReference>
<dbReference type="AlphaFoldDB" id="A0A1G9KFF8"/>
<sequence>MQNYHLSPADGRWVLREEGSDRAVLEAATKEEAVTRMREYMQQRTGSVKIHGRDGRVEEERTYPRDLDPRASMG</sequence>
<reference evidence="2 3" key="1">
    <citation type="submission" date="2016-10" db="EMBL/GenBank/DDBJ databases">
        <authorList>
            <person name="de Groot N.N."/>
        </authorList>
    </citation>
    <scope>NUCLEOTIDE SEQUENCE [LARGE SCALE GENOMIC DNA]</scope>
    <source>
        <strain evidence="2 3">JCM 21544</strain>
    </source>
</reference>
<dbReference type="STRING" id="137658.SAMN05216186_12235"/>
<name>A0A1G9KFF8_9PSED</name>
<keyword evidence="3" id="KW-1185">Reference proteome</keyword>
<dbReference type="EMBL" id="FNFD01000022">
    <property type="protein sequence ID" value="SDL48538.1"/>
    <property type="molecule type" value="Genomic_DNA"/>
</dbReference>
<protein>
    <recommendedName>
        <fullName evidence="4">DUF2188 domain-containing protein</fullName>
    </recommendedName>
</protein>